<dbReference type="AlphaFoldDB" id="A0A078A027"/>
<dbReference type="Gene3D" id="3.40.50.880">
    <property type="match status" value="1"/>
</dbReference>
<protein>
    <submittedName>
        <fullName evidence="2">Uncharacterized protein</fullName>
    </submittedName>
</protein>
<keyword evidence="1" id="KW-0812">Transmembrane</keyword>
<gene>
    <name evidence="2" type="primary">Contig16817.g17916</name>
    <name evidence="2" type="ORF">STYLEM_4219</name>
</gene>
<keyword evidence="1" id="KW-1133">Transmembrane helix</keyword>
<feature type="transmembrane region" description="Helical" evidence="1">
    <location>
        <begin position="71"/>
        <end position="91"/>
    </location>
</feature>
<keyword evidence="1" id="KW-0472">Membrane</keyword>
<keyword evidence="3" id="KW-1185">Reference proteome</keyword>
<reference evidence="2 3" key="1">
    <citation type="submission" date="2014-06" db="EMBL/GenBank/DDBJ databases">
        <authorList>
            <person name="Swart Estienne"/>
        </authorList>
    </citation>
    <scope>NUCLEOTIDE SEQUENCE [LARGE SCALE GENOMIC DNA]</scope>
    <source>
        <strain evidence="2 3">130c</strain>
    </source>
</reference>
<dbReference type="Proteomes" id="UP000039865">
    <property type="component" value="Unassembled WGS sequence"/>
</dbReference>
<dbReference type="InParanoid" id="A0A078A027"/>
<proteinExistence type="predicted"/>
<evidence type="ECO:0000313" key="2">
    <source>
        <dbReference type="EMBL" id="CDW75232.1"/>
    </source>
</evidence>
<dbReference type="InterPro" id="IPR029062">
    <property type="entry name" value="Class_I_gatase-like"/>
</dbReference>
<sequence>MFKKQKQSLIDLPEVVIRDRNNLDDYLYQPNTLFDYIDIVFVDGDGSLLPWQKKCDKLSRLFKMCKITNKCLFAAGFGMQMLIYFCATNFAQLKVLNNNEKGGALSGIQDMNSKILPTLEKNQVFLDNLTGDYYQYEREKNEWKPVGNVGLHYSRAMASHGGLTGGDLIKKVSTYTEKNNFNKPQLFFSKLTDVKCSIKKQYISHPLLQQLPQEFVVDNHNSWDPHPVNITNIQQIQTNYDTLAESERGPQIVQHMNTVAVQFHIDRKYKESLTVLQNFIIIKLGLFQSQGKIDFTLDQAYLRQFVRSQWNNKNKLKDREEGSQTLNSDFEIYKRILAFGYGIFEKMRCCYRRQQCSKLNSNSSSNVKRVNQKRINLDLNEIIALKGKQITHKDNAKQQQYCSAIKLDSLNRPQEKINFQTEYDSASIIFQGSMRPISAIPRKGGLSRVGSAKSNLREKPRSTLRHLRNYQIEKEFQSQLKSDAEQYLWKNQKELRQMLHPTLCEEFLPEDRDMTTKQNSLISRNVTNQTPSRRVFNRFKEFQQLPQYDIEKPIIRISSPYVGCEEEQTRKRDREIKQKSIVPQDFKTSFGKASINNNTNFIPNYVTMDPSQPPLLHKFRQDTKDQWLKGTFKL</sequence>
<organism evidence="2 3">
    <name type="scientific">Stylonychia lemnae</name>
    <name type="common">Ciliate</name>
    <dbReference type="NCBI Taxonomy" id="5949"/>
    <lineage>
        <taxon>Eukaryota</taxon>
        <taxon>Sar</taxon>
        <taxon>Alveolata</taxon>
        <taxon>Ciliophora</taxon>
        <taxon>Intramacronucleata</taxon>
        <taxon>Spirotrichea</taxon>
        <taxon>Stichotrichia</taxon>
        <taxon>Sporadotrichida</taxon>
        <taxon>Oxytrichidae</taxon>
        <taxon>Stylonychinae</taxon>
        <taxon>Stylonychia</taxon>
    </lineage>
</organism>
<dbReference type="EMBL" id="CCKQ01004096">
    <property type="protein sequence ID" value="CDW75232.1"/>
    <property type="molecule type" value="Genomic_DNA"/>
</dbReference>
<accession>A0A078A027</accession>
<name>A0A078A027_STYLE</name>
<evidence type="ECO:0000313" key="3">
    <source>
        <dbReference type="Proteomes" id="UP000039865"/>
    </source>
</evidence>
<dbReference type="OrthoDB" id="289273at2759"/>
<evidence type="ECO:0000256" key="1">
    <source>
        <dbReference type="SAM" id="Phobius"/>
    </source>
</evidence>